<feature type="compositionally biased region" description="Basic and acidic residues" evidence="1">
    <location>
        <begin position="18"/>
        <end position="29"/>
    </location>
</feature>
<protein>
    <recommendedName>
        <fullName evidence="4">BED-type domain-containing protein</fullName>
    </recommendedName>
</protein>
<gene>
    <name evidence="2" type="ORF">NCGR_LOCUS34285</name>
</gene>
<dbReference type="Proteomes" id="UP000604825">
    <property type="component" value="Unassembled WGS sequence"/>
</dbReference>
<feature type="region of interest" description="Disordered" evidence="1">
    <location>
        <begin position="1"/>
        <end position="85"/>
    </location>
</feature>
<dbReference type="EMBL" id="CAJGYO010000008">
    <property type="protein sequence ID" value="CAD6250506.1"/>
    <property type="molecule type" value="Genomic_DNA"/>
</dbReference>
<keyword evidence="3" id="KW-1185">Reference proteome</keyword>
<proteinExistence type="predicted"/>
<feature type="compositionally biased region" description="Acidic residues" evidence="1">
    <location>
        <begin position="30"/>
        <end position="44"/>
    </location>
</feature>
<evidence type="ECO:0000256" key="1">
    <source>
        <dbReference type="SAM" id="MobiDB-lite"/>
    </source>
</evidence>
<sequence length="136" mass="14470">MPPRPPSEEAVEAALSAYHEESESLRELPGEDEDDDMGDEEVEELFGRGSGGGAGDPIDVEGGDGAEDQGGEQDENADDQVSRPCTSDVWLDFKKLFKMGPKGKKVRYGAVCIHCKKQYSGRSAIGTGHQAGQLGA</sequence>
<evidence type="ECO:0000313" key="3">
    <source>
        <dbReference type="Proteomes" id="UP000604825"/>
    </source>
</evidence>
<accession>A0A811PZZ6</accession>
<comment type="caution">
    <text evidence="2">The sequence shown here is derived from an EMBL/GenBank/DDBJ whole genome shotgun (WGS) entry which is preliminary data.</text>
</comment>
<feature type="compositionally biased region" description="Acidic residues" evidence="1">
    <location>
        <begin position="58"/>
        <end position="78"/>
    </location>
</feature>
<evidence type="ECO:0000313" key="2">
    <source>
        <dbReference type="EMBL" id="CAD6250506.1"/>
    </source>
</evidence>
<dbReference type="AlphaFoldDB" id="A0A811PZZ6"/>
<name>A0A811PZZ6_9POAL</name>
<organism evidence="2 3">
    <name type="scientific">Miscanthus lutarioriparius</name>
    <dbReference type="NCBI Taxonomy" id="422564"/>
    <lineage>
        <taxon>Eukaryota</taxon>
        <taxon>Viridiplantae</taxon>
        <taxon>Streptophyta</taxon>
        <taxon>Embryophyta</taxon>
        <taxon>Tracheophyta</taxon>
        <taxon>Spermatophyta</taxon>
        <taxon>Magnoliopsida</taxon>
        <taxon>Liliopsida</taxon>
        <taxon>Poales</taxon>
        <taxon>Poaceae</taxon>
        <taxon>PACMAD clade</taxon>
        <taxon>Panicoideae</taxon>
        <taxon>Andropogonodae</taxon>
        <taxon>Andropogoneae</taxon>
        <taxon>Saccharinae</taxon>
        <taxon>Miscanthus</taxon>
    </lineage>
</organism>
<reference evidence="2" key="1">
    <citation type="submission" date="2020-10" db="EMBL/GenBank/DDBJ databases">
        <authorList>
            <person name="Han B."/>
            <person name="Lu T."/>
            <person name="Zhao Q."/>
            <person name="Huang X."/>
            <person name="Zhao Y."/>
        </authorList>
    </citation>
    <scope>NUCLEOTIDE SEQUENCE</scope>
</reference>
<evidence type="ECO:0008006" key="4">
    <source>
        <dbReference type="Google" id="ProtNLM"/>
    </source>
</evidence>